<reference evidence="2 3" key="1">
    <citation type="submission" date="2016-10" db="EMBL/GenBank/DDBJ databases">
        <authorList>
            <person name="de Groot N.N."/>
        </authorList>
    </citation>
    <scope>NUCLEOTIDE SEQUENCE [LARGE SCALE GENOMIC DNA]</scope>
    <source>
        <strain evidence="3">L7-484,KACC 16230,DSM 25025</strain>
    </source>
</reference>
<keyword evidence="3" id="KW-1185">Reference proteome</keyword>
<dbReference type="Gene3D" id="1.25.40.10">
    <property type="entry name" value="Tetratricopeptide repeat domain"/>
    <property type="match status" value="1"/>
</dbReference>
<dbReference type="InterPro" id="IPR011990">
    <property type="entry name" value="TPR-like_helical_dom_sf"/>
</dbReference>
<organism evidence="2 3">
    <name type="scientific">Aureimonas jatrophae</name>
    <dbReference type="NCBI Taxonomy" id="1166073"/>
    <lineage>
        <taxon>Bacteria</taxon>
        <taxon>Pseudomonadati</taxon>
        <taxon>Pseudomonadota</taxon>
        <taxon>Alphaproteobacteria</taxon>
        <taxon>Hyphomicrobiales</taxon>
        <taxon>Aurantimonadaceae</taxon>
        <taxon>Aureimonas</taxon>
    </lineage>
</organism>
<dbReference type="Gene3D" id="3.40.50.150">
    <property type="entry name" value="Vaccinia Virus protein VP39"/>
    <property type="match status" value="1"/>
</dbReference>
<dbReference type="PANTHER" id="PTHR43861">
    <property type="entry name" value="TRANS-ACONITATE 2-METHYLTRANSFERASE-RELATED"/>
    <property type="match status" value="1"/>
</dbReference>
<dbReference type="Proteomes" id="UP000198793">
    <property type="component" value="Unassembled WGS sequence"/>
</dbReference>
<evidence type="ECO:0000259" key="1">
    <source>
        <dbReference type="Pfam" id="PF08241"/>
    </source>
</evidence>
<dbReference type="RefSeq" id="WP_090667810.1">
    <property type="nucleotide sequence ID" value="NZ_FNIT01000001.1"/>
</dbReference>
<proteinExistence type="predicted"/>
<dbReference type="InterPro" id="IPR013216">
    <property type="entry name" value="Methyltransf_11"/>
</dbReference>
<dbReference type="STRING" id="1166073.SAMN05192530_101295"/>
<dbReference type="EMBL" id="FNIT01000001">
    <property type="protein sequence ID" value="SDN56918.1"/>
    <property type="molecule type" value="Genomic_DNA"/>
</dbReference>
<dbReference type="OrthoDB" id="465636at2"/>
<evidence type="ECO:0000313" key="3">
    <source>
        <dbReference type="Proteomes" id="UP000198793"/>
    </source>
</evidence>
<dbReference type="CDD" id="cd02440">
    <property type="entry name" value="AdoMet_MTases"/>
    <property type="match status" value="1"/>
</dbReference>
<sequence length="305" mass="33267">MADDPHRSGDPIADLRAAHARDYAQGGEFEVAADLMRQALEVAPDWTAGRMQLAGFLLQADRETEARTIFQGILNADPADPYGAELKLAALGAVPVPAAPSPLFVAGLFDQYAPRFEEALVNRLGYRVPDLLVAAIDRLAGPDQVFARTLDLGCGTGLMGERLRGRTRWLEGVDLSPRMLERARRKEIYDVLREGDILEPVASEPFDLVTAADVLTYLGDLEPAFRRIAEAARLGSPIAFSVEVEDGDAPFKLRPSLRYAHEPDHLWRLLGACGFETVAIERAVIRQDAGADVAGAIVTARRAER</sequence>
<dbReference type="Pfam" id="PF08241">
    <property type="entry name" value="Methyltransf_11"/>
    <property type="match status" value="1"/>
</dbReference>
<feature type="domain" description="Methyltransferase type 11" evidence="1">
    <location>
        <begin position="150"/>
        <end position="234"/>
    </location>
</feature>
<dbReference type="Pfam" id="PF14559">
    <property type="entry name" value="TPR_19"/>
    <property type="match status" value="1"/>
</dbReference>
<name>A0A1H0CG84_9HYPH</name>
<dbReference type="PANTHER" id="PTHR43861:SF1">
    <property type="entry name" value="TRANS-ACONITATE 2-METHYLTRANSFERASE"/>
    <property type="match status" value="1"/>
</dbReference>
<protein>
    <submittedName>
        <fullName evidence="2">Predicted methyltransferase, contains TPR repeat</fullName>
    </submittedName>
</protein>
<keyword evidence="2" id="KW-0808">Transferase</keyword>
<accession>A0A1H0CG84</accession>
<dbReference type="SUPFAM" id="SSF53335">
    <property type="entry name" value="S-adenosyl-L-methionine-dependent methyltransferases"/>
    <property type="match status" value="1"/>
</dbReference>
<dbReference type="GO" id="GO:0032259">
    <property type="term" value="P:methylation"/>
    <property type="evidence" value="ECO:0007669"/>
    <property type="project" value="UniProtKB-KW"/>
</dbReference>
<dbReference type="SUPFAM" id="SSF48452">
    <property type="entry name" value="TPR-like"/>
    <property type="match status" value="1"/>
</dbReference>
<dbReference type="GO" id="GO:0008757">
    <property type="term" value="F:S-adenosylmethionine-dependent methyltransferase activity"/>
    <property type="evidence" value="ECO:0007669"/>
    <property type="project" value="InterPro"/>
</dbReference>
<keyword evidence="2" id="KW-0489">Methyltransferase</keyword>
<dbReference type="InterPro" id="IPR029063">
    <property type="entry name" value="SAM-dependent_MTases_sf"/>
</dbReference>
<gene>
    <name evidence="2" type="ORF">SAMN05192530_101295</name>
</gene>
<dbReference type="AlphaFoldDB" id="A0A1H0CG84"/>
<evidence type="ECO:0000313" key="2">
    <source>
        <dbReference type="EMBL" id="SDN56918.1"/>
    </source>
</evidence>